<dbReference type="Proteomes" id="UP000254718">
    <property type="component" value="Unassembled WGS sequence"/>
</dbReference>
<evidence type="ECO:0000313" key="5">
    <source>
        <dbReference type="Proteomes" id="UP000250385"/>
    </source>
</evidence>
<accession>A0A0K4FFT0</accession>
<dbReference type="EMBL" id="UASG01000007">
    <property type="protein sequence ID" value="SPX28682.1"/>
    <property type="molecule type" value="Genomic_DNA"/>
</dbReference>
<evidence type="ECO:0000313" key="1">
    <source>
        <dbReference type="EMBL" id="SPX28682.1"/>
    </source>
</evidence>
<evidence type="ECO:0000313" key="8">
    <source>
        <dbReference type="Proteomes" id="UP000255543"/>
    </source>
</evidence>
<dbReference type="AlphaFoldDB" id="A0A0K4FFT0"/>
<reference evidence="5 6" key="1">
    <citation type="submission" date="2018-06" db="EMBL/GenBank/DDBJ databases">
        <authorList>
            <consortium name="Pathogen Informatics"/>
            <person name="Doyle S."/>
        </authorList>
    </citation>
    <scope>NUCLEOTIDE SEQUENCE [LARGE SCALE GENOMIC DNA]</scope>
    <source>
        <strain evidence="1 5">NCTC10279</strain>
        <strain evidence="2 6">NCTC8009</strain>
        <strain evidence="3 8">NCTC8179</strain>
        <strain evidence="4 7">NCTC8333</strain>
    </source>
</reference>
<dbReference type="Proteomes" id="UP000255543">
    <property type="component" value="Unassembled WGS sequence"/>
</dbReference>
<dbReference type="EMBL" id="UGFE01000002">
    <property type="protein sequence ID" value="STM22920.1"/>
    <property type="molecule type" value="Genomic_DNA"/>
</dbReference>
<dbReference type="EMBL" id="UGEB01000001">
    <property type="protein sequence ID" value="STK53908.1"/>
    <property type="molecule type" value="Genomic_DNA"/>
</dbReference>
<dbReference type="Proteomes" id="UP000250385">
    <property type="component" value="Unassembled WGS sequence"/>
</dbReference>
<dbReference type="Proteomes" id="UP000250991">
    <property type="component" value="Unassembled WGS sequence"/>
</dbReference>
<evidence type="ECO:0000313" key="2">
    <source>
        <dbReference type="EMBL" id="SQD02822.1"/>
    </source>
</evidence>
<evidence type="ECO:0000313" key="3">
    <source>
        <dbReference type="EMBL" id="STK53908.1"/>
    </source>
</evidence>
<evidence type="ECO:0000313" key="4">
    <source>
        <dbReference type="EMBL" id="STM22920.1"/>
    </source>
</evidence>
<dbReference type="EMBL" id="UARW01000010">
    <property type="protein sequence ID" value="SQD02822.1"/>
    <property type="molecule type" value="Genomic_DNA"/>
</dbReference>
<proteinExistence type="predicted"/>
<gene>
    <name evidence="1" type="ORF">NCTC10279_00875</name>
    <name evidence="2" type="ORF">NCTC8009_03297</name>
    <name evidence="3" type="ORF">NCTC8179_00803</name>
    <name evidence="4" type="ORF">NCTC8333_01826</name>
</gene>
<protein>
    <submittedName>
        <fullName evidence="4">Uncharacterized protein</fullName>
    </submittedName>
</protein>
<accession>A0A0J3VWG7</accession>
<organism evidence="4 7">
    <name type="scientific">Escherichia coli</name>
    <dbReference type="NCBI Taxonomy" id="562"/>
    <lineage>
        <taxon>Bacteria</taxon>
        <taxon>Pseudomonadati</taxon>
        <taxon>Pseudomonadota</taxon>
        <taxon>Gammaproteobacteria</taxon>
        <taxon>Enterobacterales</taxon>
        <taxon>Enterobacteriaceae</taxon>
        <taxon>Escherichia</taxon>
    </lineage>
</organism>
<name>A0A0K4FFT0_ECOLX</name>
<evidence type="ECO:0000313" key="7">
    <source>
        <dbReference type="Proteomes" id="UP000254718"/>
    </source>
</evidence>
<sequence length="35" mass="4141">MNQQSAKRENNAMRFNRKYFEFGLYAGIIKSVQSL</sequence>
<evidence type="ECO:0000313" key="6">
    <source>
        <dbReference type="Proteomes" id="UP000250991"/>
    </source>
</evidence>